<proteinExistence type="inferred from homology"/>
<organism evidence="10 11">
    <name type="scientific">Paenibacillus oceani</name>
    <dbReference type="NCBI Taxonomy" id="2772510"/>
    <lineage>
        <taxon>Bacteria</taxon>
        <taxon>Bacillati</taxon>
        <taxon>Bacillota</taxon>
        <taxon>Bacilli</taxon>
        <taxon>Bacillales</taxon>
        <taxon>Paenibacillaceae</taxon>
        <taxon>Paenibacillus</taxon>
    </lineage>
</organism>
<comment type="caution">
    <text evidence="10">The sequence shown here is derived from an EMBL/GenBank/DDBJ whole genome shotgun (WGS) entry which is preliminary data.</text>
</comment>
<reference evidence="10" key="1">
    <citation type="submission" date="2020-09" db="EMBL/GenBank/DDBJ databases">
        <title>A novel bacterium of genus Paenibacillus, isolated from South China Sea.</title>
        <authorList>
            <person name="Huang H."/>
            <person name="Mo K."/>
            <person name="Hu Y."/>
        </authorList>
    </citation>
    <scope>NUCLEOTIDE SEQUENCE</scope>
    <source>
        <strain evidence="10">IB182363</strain>
    </source>
</reference>
<keyword evidence="6" id="KW-0862">Zinc</keyword>
<evidence type="ECO:0000256" key="4">
    <source>
        <dbReference type="ARBA" id="ARBA00022723"/>
    </source>
</evidence>
<dbReference type="PANTHER" id="PTHR36447">
    <property type="entry name" value="BETA-GALACTOSIDASE GANA"/>
    <property type="match status" value="1"/>
</dbReference>
<dbReference type="Gene3D" id="3.20.20.80">
    <property type="entry name" value="Glycosidases"/>
    <property type="match status" value="1"/>
</dbReference>
<keyword evidence="11" id="KW-1185">Reference proteome</keyword>
<evidence type="ECO:0000256" key="5">
    <source>
        <dbReference type="ARBA" id="ARBA00022801"/>
    </source>
</evidence>
<feature type="domain" description="Glycoside hydrolase family 42 N-terminal" evidence="8">
    <location>
        <begin position="20"/>
        <end position="372"/>
    </location>
</feature>
<dbReference type="SUPFAM" id="SSF52317">
    <property type="entry name" value="Class I glutamine amidotransferase-like"/>
    <property type="match status" value="1"/>
</dbReference>
<evidence type="ECO:0000256" key="2">
    <source>
        <dbReference type="ARBA" id="ARBA00005940"/>
    </source>
</evidence>
<dbReference type="EC" id="3.2.1.23" evidence="3"/>
<dbReference type="Pfam" id="PF02449">
    <property type="entry name" value="Glyco_hydro_42"/>
    <property type="match status" value="1"/>
</dbReference>
<dbReference type="AlphaFoldDB" id="A0A927C9P5"/>
<dbReference type="RefSeq" id="WP_190927801.1">
    <property type="nucleotide sequence ID" value="NZ_JACXJA010000014.1"/>
</dbReference>
<dbReference type="GO" id="GO:0005975">
    <property type="term" value="P:carbohydrate metabolic process"/>
    <property type="evidence" value="ECO:0007669"/>
    <property type="project" value="InterPro"/>
</dbReference>
<evidence type="ECO:0000313" key="10">
    <source>
        <dbReference type="EMBL" id="MBD2862688.1"/>
    </source>
</evidence>
<evidence type="ECO:0000256" key="1">
    <source>
        <dbReference type="ARBA" id="ARBA00001412"/>
    </source>
</evidence>
<evidence type="ECO:0000256" key="3">
    <source>
        <dbReference type="ARBA" id="ARBA00012756"/>
    </source>
</evidence>
<dbReference type="Pfam" id="PF08532">
    <property type="entry name" value="Glyco_hydro_42M"/>
    <property type="match status" value="1"/>
</dbReference>
<keyword evidence="5" id="KW-0378">Hydrolase</keyword>
<dbReference type="CDD" id="cd03143">
    <property type="entry name" value="A4_beta-galactosidase_middle_domain"/>
    <property type="match status" value="1"/>
</dbReference>
<dbReference type="GO" id="GO:0004565">
    <property type="term" value="F:beta-galactosidase activity"/>
    <property type="evidence" value="ECO:0007669"/>
    <property type="project" value="UniProtKB-EC"/>
</dbReference>
<gene>
    <name evidence="10" type="ORF">IDH45_11910</name>
</gene>
<dbReference type="Proteomes" id="UP000639396">
    <property type="component" value="Unassembled WGS sequence"/>
</dbReference>
<keyword evidence="4" id="KW-0479">Metal-binding</keyword>
<feature type="domain" description="Beta-galactosidase trimerisation" evidence="9">
    <location>
        <begin position="393"/>
        <end position="585"/>
    </location>
</feature>
<comment type="catalytic activity">
    <reaction evidence="1">
        <text>Hydrolysis of terminal non-reducing beta-D-galactose residues in beta-D-galactosides.</text>
        <dbReference type="EC" id="3.2.1.23"/>
    </reaction>
</comment>
<dbReference type="GO" id="GO:0046872">
    <property type="term" value="F:metal ion binding"/>
    <property type="evidence" value="ECO:0007669"/>
    <property type="project" value="UniProtKB-KW"/>
</dbReference>
<accession>A0A927C9P5</accession>
<sequence length="691" mass="78338">MPQSIRIGSQLFINKDDSPERVRSLVRLMKRHELELIRLFVFWDHVEPRPGVWEFANYDACFDEADRQRMGVVPTLMSVSPPGWMKLSGGPQSYADLDAEHYFERSAAYIDRLVTRYRDRPSLDSWILWNEASRKISRNDNSVRAFIRFMRDRYDDDISLVNRAYFHQFGSFEELASSALTGNPNAAEFKIYAEWLDWLRFSVDNLTAQLRKIRDRIRLHDPDHPIHVNPHALQSDLHASGQSIWREREVVDFLGCSAHPVHHSTRFPVERWGQSVAFFADLMKSATPDPDRKFWVTELQGGMALFSGGIPYNPGRETIRRWMWEGIASGAKAVVFWSFNARNNGWEAGEWAMLNRLEEPSPRLDAAREVSAFLKEHDPIFAGTSPERAGVTVYYSEKTWALGTVEGKTSEAASPRNRNMYADAAAGAYMLFSDLSYEVDFINESLLLEPGALQHTKLLVLPNIVCMSERELEVVQAFTERGGTVIADGLPAWKDADGRLDQGATERAERLFGCRVEDVEIDSGPIALFGECGSRTFDGWFYRAPLRAGEHSRAIAAFGDGRPAATRYAVGAGCALRIGTLLFQHYFVYQPEASKKWLGHLIAGVVPRCAELQNGDWTLRLRQLEHERGKVLVLIHYGDEAASARIRFDADGIVRDLHDKRDYPVAAGQLLELSVGEAPVRVYFWEPSGNC</sequence>
<evidence type="ECO:0000256" key="7">
    <source>
        <dbReference type="ARBA" id="ARBA00023295"/>
    </source>
</evidence>
<comment type="similarity">
    <text evidence="2">Belongs to the glycosyl hydrolase 42 family.</text>
</comment>
<name>A0A927C9P5_9BACL</name>
<evidence type="ECO:0000313" key="11">
    <source>
        <dbReference type="Proteomes" id="UP000639396"/>
    </source>
</evidence>
<protein>
    <recommendedName>
        <fullName evidence="3">beta-galactosidase</fullName>
        <ecNumber evidence="3">3.2.1.23</ecNumber>
    </recommendedName>
</protein>
<dbReference type="InterPro" id="IPR017853">
    <property type="entry name" value="GH"/>
</dbReference>
<keyword evidence="7" id="KW-0326">Glycosidase</keyword>
<dbReference type="PANTHER" id="PTHR36447:SF2">
    <property type="entry name" value="BETA-GALACTOSIDASE YESZ"/>
    <property type="match status" value="1"/>
</dbReference>
<dbReference type="InterPro" id="IPR003476">
    <property type="entry name" value="Glyco_hydro_42"/>
</dbReference>
<dbReference type="EMBL" id="JACXJA010000014">
    <property type="protein sequence ID" value="MBD2862688.1"/>
    <property type="molecule type" value="Genomic_DNA"/>
</dbReference>
<dbReference type="InterPro" id="IPR029062">
    <property type="entry name" value="Class_I_gatase-like"/>
</dbReference>
<evidence type="ECO:0000259" key="9">
    <source>
        <dbReference type="Pfam" id="PF08532"/>
    </source>
</evidence>
<dbReference type="InterPro" id="IPR013529">
    <property type="entry name" value="Glyco_hydro_42_N"/>
</dbReference>
<dbReference type="GO" id="GO:0009341">
    <property type="term" value="C:beta-galactosidase complex"/>
    <property type="evidence" value="ECO:0007669"/>
    <property type="project" value="InterPro"/>
</dbReference>
<dbReference type="SUPFAM" id="SSF51445">
    <property type="entry name" value="(Trans)glycosidases"/>
    <property type="match status" value="1"/>
</dbReference>
<dbReference type="InterPro" id="IPR013738">
    <property type="entry name" value="Beta_galactosidase_Trimer"/>
</dbReference>
<evidence type="ECO:0000256" key="6">
    <source>
        <dbReference type="ARBA" id="ARBA00022833"/>
    </source>
</evidence>
<evidence type="ECO:0000259" key="8">
    <source>
        <dbReference type="Pfam" id="PF02449"/>
    </source>
</evidence>
<dbReference type="Gene3D" id="3.40.50.880">
    <property type="match status" value="1"/>
</dbReference>